<accession>A0A7X2IZZ6</accession>
<dbReference type="AlphaFoldDB" id="A0A7X2IZZ6"/>
<evidence type="ECO:0000256" key="3">
    <source>
        <dbReference type="ARBA" id="ARBA00012575"/>
    </source>
</evidence>
<evidence type="ECO:0000256" key="1">
    <source>
        <dbReference type="ARBA" id="ARBA00001637"/>
    </source>
</evidence>
<dbReference type="GO" id="GO:0061799">
    <property type="term" value="F:cyclic pyranopterin monophosphate synthase activity"/>
    <property type="evidence" value="ECO:0007669"/>
    <property type="project" value="UniProtKB-UniRule"/>
</dbReference>
<dbReference type="PANTHER" id="PTHR22960">
    <property type="entry name" value="MOLYBDOPTERIN COFACTOR SYNTHESIS PROTEIN A"/>
    <property type="match status" value="1"/>
</dbReference>
<evidence type="ECO:0000313" key="8">
    <source>
        <dbReference type="EMBL" id="MRX72764.1"/>
    </source>
</evidence>
<keyword evidence="4 6" id="KW-0501">Molybdenum cofactor biosynthesis</keyword>
<dbReference type="OrthoDB" id="9794429at2"/>
<evidence type="ECO:0000259" key="7">
    <source>
        <dbReference type="Pfam" id="PF01967"/>
    </source>
</evidence>
<dbReference type="InterPro" id="IPR023045">
    <property type="entry name" value="MoaC"/>
</dbReference>
<evidence type="ECO:0000256" key="2">
    <source>
        <dbReference type="ARBA" id="ARBA00005046"/>
    </source>
</evidence>
<comment type="pathway">
    <text evidence="2 6">Cofactor biosynthesis; molybdopterin biosynthesis.</text>
</comment>
<feature type="active site" evidence="6">
    <location>
        <position position="130"/>
    </location>
</feature>
<dbReference type="Pfam" id="PF01967">
    <property type="entry name" value="MoaC"/>
    <property type="match status" value="1"/>
</dbReference>
<comment type="catalytic activity">
    <reaction evidence="1 6">
        <text>(8S)-3',8-cyclo-7,8-dihydroguanosine 5'-triphosphate = cyclic pyranopterin phosphate + diphosphate</text>
        <dbReference type="Rhea" id="RHEA:49580"/>
        <dbReference type="ChEBI" id="CHEBI:33019"/>
        <dbReference type="ChEBI" id="CHEBI:59648"/>
        <dbReference type="ChEBI" id="CHEBI:131766"/>
        <dbReference type="EC" id="4.6.1.17"/>
    </reaction>
</comment>
<proteinExistence type="inferred from homology"/>
<keyword evidence="5 6" id="KW-0456">Lyase</keyword>
<dbReference type="Gene3D" id="3.30.70.640">
    <property type="entry name" value="Molybdopterin cofactor biosynthesis C (MoaC) domain"/>
    <property type="match status" value="1"/>
</dbReference>
<evidence type="ECO:0000256" key="6">
    <source>
        <dbReference type="HAMAP-Rule" id="MF_01224"/>
    </source>
</evidence>
<organism evidence="8 9">
    <name type="scientific">Metabacillus lacus</name>
    <dbReference type="NCBI Taxonomy" id="1983721"/>
    <lineage>
        <taxon>Bacteria</taxon>
        <taxon>Bacillati</taxon>
        <taxon>Bacillota</taxon>
        <taxon>Bacilli</taxon>
        <taxon>Bacillales</taxon>
        <taxon>Bacillaceae</taxon>
        <taxon>Metabacillus</taxon>
    </lineage>
</organism>
<name>A0A7X2IZZ6_9BACI</name>
<dbReference type="CDD" id="cd01420">
    <property type="entry name" value="MoaC_PE"/>
    <property type="match status" value="1"/>
</dbReference>
<dbReference type="Proteomes" id="UP000448867">
    <property type="component" value="Unassembled WGS sequence"/>
</dbReference>
<sequence length="165" mass="17796">MAEFTHFNEQGRAKMVDVGDKQPTKRFAAAKSRVTMPEHVCSAIRDKKLAKGDVLAVAQVAGIMAAKNTSSIIPMCHPIPITGIDIQFEWNLEGAICHLDIAATVKTEGKTGVEMEALTSASACALTVYDMCKALDKGLVIGPTYLVEKTGGKNGEYKREEPVKE</sequence>
<evidence type="ECO:0000313" key="9">
    <source>
        <dbReference type="Proteomes" id="UP000448867"/>
    </source>
</evidence>
<dbReference type="InterPro" id="IPR047594">
    <property type="entry name" value="MoaC_bact/euk"/>
</dbReference>
<feature type="domain" description="Molybdopterin cofactor biosynthesis C (MoaC)" evidence="7">
    <location>
        <begin position="15"/>
        <end position="152"/>
    </location>
</feature>
<comment type="similarity">
    <text evidence="6">Belongs to the MoaC family.</text>
</comment>
<gene>
    <name evidence="6 8" type="primary">moaC</name>
    <name evidence="8" type="ORF">GJU40_11470</name>
</gene>
<evidence type="ECO:0000256" key="4">
    <source>
        <dbReference type="ARBA" id="ARBA00023150"/>
    </source>
</evidence>
<dbReference type="InterPro" id="IPR002820">
    <property type="entry name" value="Mopterin_CF_biosynth-C_dom"/>
</dbReference>
<evidence type="ECO:0000256" key="5">
    <source>
        <dbReference type="ARBA" id="ARBA00023239"/>
    </source>
</evidence>
<comment type="subunit">
    <text evidence="6">Homohexamer; trimer of dimers.</text>
</comment>
<dbReference type="PANTHER" id="PTHR22960:SF29">
    <property type="entry name" value="CYCLIC PYRANOPTERIN MONOPHOSPHATE SYNTHASE"/>
    <property type="match status" value="1"/>
</dbReference>
<dbReference type="RefSeq" id="WP_154307923.1">
    <property type="nucleotide sequence ID" value="NZ_WKKI01000021.1"/>
</dbReference>
<dbReference type="NCBIfam" id="NF006870">
    <property type="entry name" value="PRK09364.1"/>
    <property type="match status" value="1"/>
</dbReference>
<dbReference type="EC" id="4.6.1.17" evidence="3 6"/>
<keyword evidence="9" id="KW-1185">Reference proteome</keyword>
<feature type="binding site" evidence="6">
    <location>
        <begin position="115"/>
        <end position="116"/>
    </location>
    <ligand>
        <name>substrate</name>
    </ligand>
</feature>
<dbReference type="UniPathway" id="UPA00344"/>
<dbReference type="InterPro" id="IPR050105">
    <property type="entry name" value="MoCo_biosynth_MoaA/MoaC"/>
</dbReference>
<protein>
    <recommendedName>
        <fullName evidence="3 6">Cyclic pyranopterin monophosphate synthase</fullName>
        <ecNumber evidence="3 6">4.6.1.17</ecNumber>
    </recommendedName>
    <alternativeName>
        <fullName evidence="6">Molybdenum cofactor biosynthesis protein C</fullName>
    </alternativeName>
</protein>
<comment type="function">
    <text evidence="6">Catalyzes the conversion of (8S)-3',8-cyclo-7,8-dihydroguanosine 5'-triphosphate to cyclic pyranopterin monophosphate (cPMP).</text>
</comment>
<dbReference type="InterPro" id="IPR036522">
    <property type="entry name" value="MoaC_sf"/>
</dbReference>
<dbReference type="SUPFAM" id="SSF55040">
    <property type="entry name" value="Molybdenum cofactor biosynthesis protein C, MoaC"/>
    <property type="match status" value="1"/>
</dbReference>
<dbReference type="HAMAP" id="MF_01224_B">
    <property type="entry name" value="MoaC_B"/>
    <property type="match status" value="1"/>
</dbReference>
<dbReference type="EMBL" id="WKKI01000021">
    <property type="protein sequence ID" value="MRX72764.1"/>
    <property type="molecule type" value="Genomic_DNA"/>
</dbReference>
<dbReference type="NCBIfam" id="TIGR00581">
    <property type="entry name" value="moaC"/>
    <property type="match status" value="1"/>
</dbReference>
<feature type="binding site" evidence="6">
    <location>
        <begin position="75"/>
        <end position="77"/>
    </location>
    <ligand>
        <name>substrate</name>
    </ligand>
</feature>
<dbReference type="GO" id="GO:0006777">
    <property type="term" value="P:Mo-molybdopterin cofactor biosynthetic process"/>
    <property type="evidence" value="ECO:0007669"/>
    <property type="project" value="UniProtKB-UniRule"/>
</dbReference>
<comment type="caution">
    <text evidence="8">The sequence shown here is derived from an EMBL/GenBank/DDBJ whole genome shotgun (WGS) entry which is preliminary data.</text>
</comment>
<reference evidence="8 9" key="1">
    <citation type="submission" date="2019-11" db="EMBL/GenBank/DDBJ databases">
        <title>Bacillus lacus genome.</title>
        <authorList>
            <person name="Allen C.J."/>
            <person name="Newman J.D."/>
        </authorList>
    </citation>
    <scope>NUCLEOTIDE SEQUENCE [LARGE SCALE GENOMIC DNA]</scope>
    <source>
        <strain evidence="8 9">KCTC 33946</strain>
    </source>
</reference>